<comment type="caution">
    <text evidence="5">The sequence shown here is derived from an EMBL/GenBank/DDBJ whole genome shotgun (WGS) entry which is preliminary data.</text>
</comment>
<evidence type="ECO:0000313" key="6">
    <source>
        <dbReference type="Proteomes" id="UP000654075"/>
    </source>
</evidence>
<dbReference type="SMART" id="SM00223">
    <property type="entry name" value="APPLE"/>
    <property type="match status" value="1"/>
</dbReference>
<keyword evidence="6" id="KW-1185">Reference proteome</keyword>
<dbReference type="InterPro" id="IPR000177">
    <property type="entry name" value="Apple"/>
</dbReference>
<sequence>MCVCFRPLALPQPNLDIMLRLSIIVLVLKGAESDDPQCWSAGVSQEQCCNLALGPMGDDSCWEPPTWTFERCCGPPPPRPSADVLAQPYPDCRESGVVHRHAAAHAIFEDLSFYGHAGCFQNNCKLTDKFNAEDPSLCARVCAQVEACEHWTFGTQDGVTKCFLRKSDDARQSVGGWVSGAKSCAPPPIPGAQLALATVQSAGIVACDKGKGPECPDLGAAINTWIFAIQHLQKATAGMVDEGTLSHILGIAEDSKNFQAGLTAEYRPTDKDYGRMVYNNRMIFNHLTPWLEAQPKVELDPSDSSVPNPLRTGQLCGKASCFEKRETKLERTGKW</sequence>
<dbReference type="OrthoDB" id="406360at2759"/>
<dbReference type="EMBL" id="CAJNNV010012693">
    <property type="protein sequence ID" value="CAE8601009.1"/>
    <property type="molecule type" value="Genomic_DNA"/>
</dbReference>
<reference evidence="5" key="1">
    <citation type="submission" date="2021-02" db="EMBL/GenBank/DDBJ databases">
        <authorList>
            <person name="Dougan E. K."/>
            <person name="Rhodes N."/>
            <person name="Thang M."/>
            <person name="Chan C."/>
        </authorList>
    </citation>
    <scope>NUCLEOTIDE SEQUENCE</scope>
</reference>
<gene>
    <name evidence="5" type="ORF">PGLA1383_LOCUS19310</name>
</gene>
<accession>A0A813EFT9</accession>
<organism evidence="5 6">
    <name type="scientific">Polarella glacialis</name>
    <name type="common">Dinoflagellate</name>
    <dbReference type="NCBI Taxonomy" id="89957"/>
    <lineage>
        <taxon>Eukaryota</taxon>
        <taxon>Sar</taxon>
        <taxon>Alveolata</taxon>
        <taxon>Dinophyceae</taxon>
        <taxon>Suessiales</taxon>
        <taxon>Suessiaceae</taxon>
        <taxon>Polarella</taxon>
    </lineage>
</organism>
<evidence type="ECO:0000313" key="5">
    <source>
        <dbReference type="EMBL" id="CAE8601009.1"/>
    </source>
</evidence>
<dbReference type="GO" id="GO:0005576">
    <property type="term" value="C:extracellular region"/>
    <property type="evidence" value="ECO:0007669"/>
    <property type="project" value="InterPro"/>
</dbReference>
<keyword evidence="1" id="KW-0677">Repeat</keyword>
<proteinExistence type="predicted"/>
<feature type="signal peptide" evidence="3">
    <location>
        <begin position="1"/>
        <end position="33"/>
    </location>
</feature>
<evidence type="ECO:0000256" key="1">
    <source>
        <dbReference type="ARBA" id="ARBA00022737"/>
    </source>
</evidence>
<name>A0A813EFT9_POLGL</name>
<keyword evidence="2" id="KW-1015">Disulfide bond</keyword>
<dbReference type="GO" id="GO:0006508">
    <property type="term" value="P:proteolysis"/>
    <property type="evidence" value="ECO:0007669"/>
    <property type="project" value="InterPro"/>
</dbReference>
<keyword evidence="3" id="KW-0732">Signal</keyword>
<dbReference type="Gene3D" id="3.50.4.10">
    <property type="entry name" value="Hepatocyte Growth Factor"/>
    <property type="match status" value="1"/>
</dbReference>
<evidence type="ECO:0000256" key="3">
    <source>
        <dbReference type="SAM" id="SignalP"/>
    </source>
</evidence>
<evidence type="ECO:0000259" key="4">
    <source>
        <dbReference type="SMART" id="SM00223"/>
    </source>
</evidence>
<protein>
    <recommendedName>
        <fullName evidence="4">Apple domain-containing protein</fullName>
    </recommendedName>
</protein>
<dbReference type="Proteomes" id="UP000654075">
    <property type="component" value="Unassembled WGS sequence"/>
</dbReference>
<dbReference type="AlphaFoldDB" id="A0A813EFT9"/>
<feature type="domain" description="Apple" evidence="4">
    <location>
        <begin position="119"/>
        <end position="184"/>
    </location>
</feature>
<evidence type="ECO:0000256" key="2">
    <source>
        <dbReference type="ARBA" id="ARBA00023157"/>
    </source>
</evidence>
<feature type="chain" id="PRO_5032951922" description="Apple domain-containing protein" evidence="3">
    <location>
        <begin position="34"/>
        <end position="335"/>
    </location>
</feature>